<reference evidence="1 2" key="1">
    <citation type="submission" date="2019-11" db="EMBL/GenBank/DDBJ databases">
        <title>Pedobacter petrophilus genome.</title>
        <authorList>
            <person name="Feldbauer M.J."/>
            <person name="Newman J.D."/>
        </authorList>
    </citation>
    <scope>NUCLEOTIDE SEQUENCE [LARGE SCALE GENOMIC DNA]</scope>
    <source>
        <strain evidence="1 2">LMG 29686</strain>
    </source>
</reference>
<name>A0A7K0G564_9SPHI</name>
<proteinExistence type="predicted"/>
<evidence type="ECO:0000313" key="2">
    <source>
        <dbReference type="Proteomes" id="UP000487757"/>
    </source>
</evidence>
<gene>
    <name evidence="1" type="ORF">GJU39_23115</name>
</gene>
<dbReference type="EMBL" id="WKKH01000098">
    <property type="protein sequence ID" value="MRX78957.1"/>
    <property type="molecule type" value="Genomic_DNA"/>
</dbReference>
<organism evidence="1 2">
    <name type="scientific">Pedobacter petrophilus</name>
    <dbReference type="NCBI Taxonomy" id="1908241"/>
    <lineage>
        <taxon>Bacteria</taxon>
        <taxon>Pseudomonadati</taxon>
        <taxon>Bacteroidota</taxon>
        <taxon>Sphingobacteriia</taxon>
        <taxon>Sphingobacteriales</taxon>
        <taxon>Sphingobacteriaceae</taxon>
        <taxon>Pedobacter</taxon>
    </lineage>
</organism>
<dbReference type="OrthoDB" id="6371113at2"/>
<accession>A0A7K0G564</accession>
<dbReference type="AlphaFoldDB" id="A0A7K0G564"/>
<dbReference type="RefSeq" id="WP_154283350.1">
    <property type="nucleotide sequence ID" value="NZ_JBHUJQ010000001.1"/>
</dbReference>
<dbReference type="Proteomes" id="UP000487757">
    <property type="component" value="Unassembled WGS sequence"/>
</dbReference>
<evidence type="ECO:0000313" key="1">
    <source>
        <dbReference type="EMBL" id="MRX78957.1"/>
    </source>
</evidence>
<sequence>MVKRGQFEAVYPAIAELRKCGIVPREPLDVTLIGAEISEPARNLAQEMLARLKPSLTEQAINVEAEFCNWDVTNDYSNTKLIKKMVTAFERNPKRLLIVANFSGFLKLKRKEAEKQIVELLKYAAEENSFGVWIEPQKNDATQPGGLFGWLSSKIETALKKYIKKEDTELGVTHLTTSSSFVLPLETPNSAEVRLAVNALKLTIND</sequence>
<keyword evidence="2" id="KW-1185">Reference proteome</keyword>
<protein>
    <submittedName>
        <fullName evidence="1">Uncharacterized protein</fullName>
    </submittedName>
</protein>
<comment type="caution">
    <text evidence="1">The sequence shown here is derived from an EMBL/GenBank/DDBJ whole genome shotgun (WGS) entry which is preliminary data.</text>
</comment>